<dbReference type="Pfam" id="PF01076">
    <property type="entry name" value="Mob_Pre"/>
    <property type="match status" value="1"/>
</dbReference>
<dbReference type="KEGG" id="pshq:F3W81_03865"/>
<name>A0A7L9WKX1_9RHOB</name>
<evidence type="ECO:0000313" key="3">
    <source>
        <dbReference type="Proteomes" id="UP000594118"/>
    </source>
</evidence>
<keyword evidence="1" id="KW-0175">Coiled coil</keyword>
<feature type="coiled-coil region" evidence="1">
    <location>
        <begin position="165"/>
        <end position="237"/>
    </location>
</feature>
<dbReference type="GO" id="GO:0006310">
    <property type="term" value="P:DNA recombination"/>
    <property type="evidence" value="ECO:0007669"/>
    <property type="project" value="InterPro"/>
</dbReference>
<reference evidence="2 3" key="1">
    <citation type="submission" date="2019-10" db="EMBL/GenBank/DDBJ databases">
        <title>Pseudopuniceibacterium sp. HQ09 islated from Antarctica.</title>
        <authorList>
            <person name="Liao L."/>
            <person name="Su S."/>
            <person name="Chen B."/>
            <person name="Yu Y."/>
        </authorList>
    </citation>
    <scope>NUCLEOTIDE SEQUENCE [LARGE SCALE GENOMIC DNA]</scope>
    <source>
        <strain evidence="2 3">HQ09</strain>
    </source>
</reference>
<protein>
    <recommendedName>
        <fullName evidence="4">Plasmid recombination enzyme</fullName>
    </recommendedName>
</protein>
<dbReference type="GO" id="GO:0003677">
    <property type="term" value="F:DNA binding"/>
    <property type="evidence" value="ECO:0007669"/>
    <property type="project" value="InterPro"/>
</dbReference>
<dbReference type="Gene3D" id="3.30.930.30">
    <property type="match status" value="1"/>
</dbReference>
<evidence type="ECO:0000256" key="1">
    <source>
        <dbReference type="SAM" id="Coils"/>
    </source>
</evidence>
<sequence>MTLRPLPEIRRENAALRQIAGRQRAMKRDAAVITSGIITFGAEAAKMFRSLSASEQDAAFLDLARTIAELLGTQLESLVVHLDETTIHAHFTLRGYTDKGLAVSAATKAGTTARLQDIAAEVMQRYHAGIERGHRKRDRLDAGADYAETLHRSVRELHQDLPLELEQLRAVRDEAQAGIEALRQEKAAHQSELDALVASAAKTRGHLEKLTARAELAEKEEKRRQTYEARLEKKEAAIAAATAGLAERARALAAAEADLAQRAGVVEAAESEAEAKAAAVAKAETAARAEAARLATLADEVSQTEEMLAQARTELVEEARVVLDEKAEVETSLEAIHHVVAEIGAGTIRVTDGGKIMMADPAPVQAAPKRLRARLLPPILRLVRKIDETEQRATWLETMMHRVRSLLGRPDLPEEIEQDAQDITRDWEP</sequence>
<dbReference type="AlphaFoldDB" id="A0A7L9WKX1"/>
<accession>A0A7L9WKX1</accession>
<dbReference type="EMBL" id="CP045201">
    <property type="protein sequence ID" value="QOL80036.1"/>
    <property type="molecule type" value="Genomic_DNA"/>
</dbReference>
<gene>
    <name evidence="2" type="ORF">F3W81_03865</name>
</gene>
<dbReference type="Proteomes" id="UP000594118">
    <property type="component" value="Chromosome"/>
</dbReference>
<keyword evidence="3" id="KW-1185">Reference proteome</keyword>
<organism evidence="2 3">
    <name type="scientific">Pseudooceanicola spongiae</name>
    <dbReference type="NCBI Taxonomy" id="2613965"/>
    <lineage>
        <taxon>Bacteria</taxon>
        <taxon>Pseudomonadati</taxon>
        <taxon>Pseudomonadota</taxon>
        <taxon>Alphaproteobacteria</taxon>
        <taxon>Rhodobacterales</taxon>
        <taxon>Paracoccaceae</taxon>
        <taxon>Pseudooceanicola</taxon>
    </lineage>
</organism>
<dbReference type="InterPro" id="IPR001668">
    <property type="entry name" value="Mob_Pre"/>
</dbReference>
<feature type="coiled-coil region" evidence="1">
    <location>
        <begin position="266"/>
        <end position="314"/>
    </location>
</feature>
<evidence type="ECO:0000313" key="2">
    <source>
        <dbReference type="EMBL" id="QOL80036.1"/>
    </source>
</evidence>
<dbReference type="RefSeq" id="WP_193082350.1">
    <property type="nucleotide sequence ID" value="NZ_CP045201.1"/>
</dbReference>
<evidence type="ECO:0008006" key="4">
    <source>
        <dbReference type="Google" id="ProtNLM"/>
    </source>
</evidence>
<proteinExistence type="predicted"/>